<dbReference type="PANTHER" id="PTHR42678">
    <property type="entry name" value="AMIDASE"/>
    <property type="match status" value="1"/>
</dbReference>
<evidence type="ECO:0000256" key="1">
    <source>
        <dbReference type="SAM" id="SignalP"/>
    </source>
</evidence>
<feature type="chain" id="PRO_5025650764" evidence="1">
    <location>
        <begin position="28"/>
        <end position="519"/>
    </location>
</feature>
<gene>
    <name evidence="3" type="ORF">GJ746_06750</name>
</gene>
<sequence length="519" mass="56117">MDNKMRNFSLSLIGSAIMILCSSSASAFDWSEATIEQLHQSLNNKDITCEEVVQGYLKRIDAFDKNGPKLNSFITVNPEALIVAREKDKQLDKHQPLFCVPLVVKDNINTKDMPTSLGSSALKNSQPPANAKVVDNLINQGAIILGKANLDEFAIAMLGLSSAGGQTLNPYILTNGPGGSSGGTGTAVSASLAMVGLGTDTGGSIRIPAAVAGLTGIRPSRALSELTGVAPLSKTQDTVGPMCRKVSDCARILMFTEAWSTPERKQQIMNAAVKDGLKNARIALISGMFPQRTKDNRTYYQVIDSALEAMRNAGATIDIVSLPEQEQIINGFKSLAGYEIKQGLNEYLTSWSSDKDGHPRSFDEILTRRGYAPTTEEWLTLYNSLSDKRNDDPVYKKNIQGRAGFIRAQLNRVMNGEVQYDAVLYPTLTELNMPIGKNTEGRKNVGLSSFSGLPAISFMAGMTQDTQPQPVALEFLGQEFSEPKLIGLVHGYELHHPVRVAPAIAPELKSAPVSADKKP</sequence>
<evidence type="ECO:0000313" key="4">
    <source>
        <dbReference type="Proteomes" id="UP000427108"/>
    </source>
</evidence>
<dbReference type="InterPro" id="IPR020556">
    <property type="entry name" value="Amidase_CS"/>
</dbReference>
<dbReference type="Pfam" id="PF01425">
    <property type="entry name" value="Amidase"/>
    <property type="match status" value="1"/>
</dbReference>
<organism evidence="3 4">
    <name type="scientific">Klebsiella oxytoca</name>
    <dbReference type="NCBI Taxonomy" id="571"/>
    <lineage>
        <taxon>Bacteria</taxon>
        <taxon>Pseudomonadati</taxon>
        <taxon>Pseudomonadota</taxon>
        <taxon>Gammaproteobacteria</taxon>
        <taxon>Enterobacterales</taxon>
        <taxon>Enterobacteriaceae</taxon>
        <taxon>Klebsiella/Raoultella group</taxon>
        <taxon>Klebsiella</taxon>
    </lineage>
</organism>
<dbReference type="InterPro" id="IPR023631">
    <property type="entry name" value="Amidase_dom"/>
</dbReference>
<reference evidence="3 4" key="1">
    <citation type="submission" date="2019-11" db="EMBL/GenBank/DDBJ databases">
        <title>Isolation and Application of One Kind of P-Hydroxybenzoic Acid Degrading Bacterium in Mitigating Cropping Obstacle of Cucumber.</title>
        <authorList>
            <person name="Wu F."/>
            <person name="An Y."/>
        </authorList>
    </citation>
    <scope>NUCLEOTIDE SEQUENCE [LARGE SCALE GENOMIC DNA]</scope>
    <source>
        <strain evidence="3 4">P620</strain>
    </source>
</reference>
<proteinExistence type="predicted"/>
<feature type="signal peptide" evidence="1">
    <location>
        <begin position="1"/>
        <end position="27"/>
    </location>
</feature>
<name>A0A6B8MU13_KLEOX</name>
<dbReference type="Proteomes" id="UP000427108">
    <property type="component" value="Chromosome"/>
</dbReference>
<accession>A0A6B8MU13</accession>
<dbReference type="PROSITE" id="PS00571">
    <property type="entry name" value="AMIDASES"/>
    <property type="match status" value="1"/>
</dbReference>
<dbReference type="InterPro" id="IPR036928">
    <property type="entry name" value="AS_sf"/>
</dbReference>
<dbReference type="AlphaFoldDB" id="A0A6B8MU13"/>
<dbReference type="SUPFAM" id="SSF75304">
    <property type="entry name" value="Amidase signature (AS) enzymes"/>
    <property type="match status" value="1"/>
</dbReference>
<dbReference type="PANTHER" id="PTHR42678:SF5">
    <property type="entry name" value="GLUTAMYL-TRNA(GLN) AMIDOTRANSFERASE SUBUNIT A"/>
    <property type="match status" value="1"/>
</dbReference>
<dbReference type="OrthoDB" id="9811471at2"/>
<evidence type="ECO:0000313" key="3">
    <source>
        <dbReference type="EMBL" id="QGN37017.1"/>
    </source>
</evidence>
<keyword evidence="1" id="KW-0732">Signal</keyword>
<dbReference type="EMBL" id="CP046115">
    <property type="protein sequence ID" value="QGN37017.1"/>
    <property type="molecule type" value="Genomic_DNA"/>
</dbReference>
<feature type="domain" description="Amidase" evidence="2">
    <location>
        <begin position="51"/>
        <end position="485"/>
    </location>
</feature>
<evidence type="ECO:0000259" key="2">
    <source>
        <dbReference type="Pfam" id="PF01425"/>
    </source>
</evidence>
<protein>
    <submittedName>
        <fullName evidence="3">Amidase</fullName>
    </submittedName>
</protein>
<dbReference type="Gene3D" id="3.90.1300.10">
    <property type="entry name" value="Amidase signature (AS) domain"/>
    <property type="match status" value="1"/>
</dbReference>